<accession>A0A0B6Y8R6</accession>
<proteinExistence type="predicted"/>
<gene>
    <name evidence="1" type="primary">ORF14632</name>
</gene>
<dbReference type="EMBL" id="HACG01004980">
    <property type="protein sequence ID" value="CEK51845.1"/>
    <property type="molecule type" value="Transcribed_RNA"/>
</dbReference>
<protein>
    <submittedName>
        <fullName evidence="1">Uncharacterized protein</fullName>
    </submittedName>
</protein>
<reference evidence="1" key="1">
    <citation type="submission" date="2014-12" db="EMBL/GenBank/DDBJ databases">
        <title>Insight into the proteome of Arion vulgaris.</title>
        <authorList>
            <person name="Aradska J."/>
            <person name="Bulat T."/>
            <person name="Smidak R."/>
            <person name="Sarate P."/>
            <person name="Gangsoo J."/>
            <person name="Sialana F."/>
            <person name="Bilban M."/>
            <person name="Lubec G."/>
        </authorList>
    </citation>
    <scope>NUCLEOTIDE SEQUENCE</scope>
    <source>
        <tissue evidence="1">Skin</tissue>
    </source>
</reference>
<name>A0A0B6Y8R6_9EUPU</name>
<feature type="non-terminal residue" evidence="1">
    <location>
        <position position="1"/>
    </location>
</feature>
<dbReference type="AlphaFoldDB" id="A0A0B6Y8R6"/>
<evidence type="ECO:0000313" key="1">
    <source>
        <dbReference type="EMBL" id="CEK51845.1"/>
    </source>
</evidence>
<sequence>HLTCCFLMMANNTLINNTVHFYFCSQLPKDLLIEWSPRYTATAGMFYYKGTSNNFVSKVTLSGKICDSPGLYTIFF</sequence>
<organism evidence="1">
    <name type="scientific">Arion vulgaris</name>
    <dbReference type="NCBI Taxonomy" id="1028688"/>
    <lineage>
        <taxon>Eukaryota</taxon>
        <taxon>Metazoa</taxon>
        <taxon>Spiralia</taxon>
        <taxon>Lophotrochozoa</taxon>
        <taxon>Mollusca</taxon>
        <taxon>Gastropoda</taxon>
        <taxon>Heterobranchia</taxon>
        <taxon>Euthyneura</taxon>
        <taxon>Panpulmonata</taxon>
        <taxon>Eupulmonata</taxon>
        <taxon>Stylommatophora</taxon>
        <taxon>Helicina</taxon>
        <taxon>Arionoidea</taxon>
        <taxon>Arionidae</taxon>
        <taxon>Arion</taxon>
    </lineage>
</organism>